<name>A0AAW7Z9D4_9ALTE</name>
<evidence type="ECO:0000313" key="4">
    <source>
        <dbReference type="EMBL" id="MDO6579407.1"/>
    </source>
</evidence>
<dbReference type="Gene3D" id="2.120.10.30">
    <property type="entry name" value="TolB, C-terminal domain"/>
    <property type="match status" value="1"/>
</dbReference>
<proteinExistence type="predicted"/>
<dbReference type="EMBL" id="JAUOQI010000019">
    <property type="protein sequence ID" value="MDO6579407.1"/>
    <property type="molecule type" value="Genomic_DNA"/>
</dbReference>
<dbReference type="PANTHER" id="PTHR47572:SF4">
    <property type="entry name" value="LACTONASE DRP35"/>
    <property type="match status" value="1"/>
</dbReference>
<dbReference type="GO" id="GO:0016787">
    <property type="term" value="F:hydrolase activity"/>
    <property type="evidence" value="ECO:0007669"/>
    <property type="project" value="UniProtKB-KW"/>
</dbReference>
<evidence type="ECO:0000313" key="5">
    <source>
        <dbReference type="Proteomes" id="UP001170717"/>
    </source>
</evidence>
<dbReference type="InterPro" id="IPR013658">
    <property type="entry name" value="SGL"/>
</dbReference>
<dbReference type="PANTHER" id="PTHR47572">
    <property type="entry name" value="LIPOPROTEIN-RELATED"/>
    <property type="match status" value="1"/>
</dbReference>
<dbReference type="InterPro" id="IPR051262">
    <property type="entry name" value="SMP-30/CGR1_Lactonase"/>
</dbReference>
<dbReference type="AlphaFoldDB" id="A0AAW7Z9D4"/>
<organism evidence="4 5">
    <name type="scientific">Alteromonas stellipolaris</name>
    <dbReference type="NCBI Taxonomy" id="233316"/>
    <lineage>
        <taxon>Bacteria</taxon>
        <taxon>Pseudomonadati</taxon>
        <taxon>Pseudomonadota</taxon>
        <taxon>Gammaproteobacteria</taxon>
        <taxon>Alteromonadales</taxon>
        <taxon>Alteromonadaceae</taxon>
        <taxon>Alteromonas/Salinimonas group</taxon>
        <taxon>Alteromonas</taxon>
    </lineage>
</organism>
<dbReference type="RefSeq" id="WP_303497854.1">
    <property type="nucleotide sequence ID" value="NZ_JAUOQA010000010.1"/>
</dbReference>
<dbReference type="Proteomes" id="UP001170717">
    <property type="component" value="Unassembled WGS sequence"/>
</dbReference>
<feature type="signal peptide" evidence="2">
    <location>
        <begin position="1"/>
        <end position="22"/>
    </location>
</feature>
<comment type="caution">
    <text evidence="4">The sequence shown here is derived from an EMBL/GenBank/DDBJ whole genome shotgun (WGS) entry which is preliminary data.</text>
</comment>
<keyword evidence="1" id="KW-0378">Hydrolase</keyword>
<dbReference type="InterPro" id="IPR011042">
    <property type="entry name" value="6-blade_b-propeller_TolB-like"/>
</dbReference>
<protein>
    <submittedName>
        <fullName evidence="4">SMP-30/gluconolactonase/LRE family protein</fullName>
    </submittedName>
</protein>
<keyword evidence="2" id="KW-0732">Signal</keyword>
<sequence>MKNFCFISIVVAIFTISNSAHAAENLQVAKLFANLPDNCPTPDAFAIAPNGSLTLSCPNFANNKLQGELFSVDKLGNVSHLVTVPKLGLSKKANPMGIAYDSQGALYVADARGIKDGRILKMSFDQNKLVKTEIVASGINPNGLRIHDSAVYITQPMMPKINTDGMTSGIYRFSLTDRDKKMTNSLLDKELIFNVQTDNPDIQVGLDGLDFDKDGYLFTTDLGDGEVYKLTLDSDGDVVRKELYMNIPNDARIDGMVFDDEGNLYLAGFGLNQVFKITSNKRLIKIADYPDNDGSNGQIDQPADLMVYDGKLVISNFDLMKGNGLRNTEHSKPYTLSYINLKKF</sequence>
<evidence type="ECO:0000256" key="2">
    <source>
        <dbReference type="SAM" id="SignalP"/>
    </source>
</evidence>
<dbReference type="Pfam" id="PF08450">
    <property type="entry name" value="SGL"/>
    <property type="match status" value="1"/>
</dbReference>
<feature type="domain" description="SMP-30/Gluconolactonase/LRE-like region" evidence="3">
    <location>
        <begin position="93"/>
        <end position="290"/>
    </location>
</feature>
<feature type="chain" id="PRO_5043476928" evidence="2">
    <location>
        <begin position="23"/>
        <end position="344"/>
    </location>
</feature>
<dbReference type="SUPFAM" id="SSF63829">
    <property type="entry name" value="Calcium-dependent phosphotriesterase"/>
    <property type="match status" value="1"/>
</dbReference>
<reference evidence="4" key="1">
    <citation type="submission" date="2023-07" db="EMBL/GenBank/DDBJ databases">
        <title>Genome content predicts the carbon catabolic preferences of heterotrophic bacteria.</title>
        <authorList>
            <person name="Gralka M."/>
        </authorList>
    </citation>
    <scope>NUCLEOTIDE SEQUENCE</scope>
    <source>
        <strain evidence="4">F2M12</strain>
    </source>
</reference>
<gene>
    <name evidence="4" type="ORF">Q4527_18560</name>
</gene>
<evidence type="ECO:0000259" key="3">
    <source>
        <dbReference type="Pfam" id="PF08450"/>
    </source>
</evidence>
<accession>A0AAW7Z9D4</accession>
<evidence type="ECO:0000256" key="1">
    <source>
        <dbReference type="ARBA" id="ARBA00022801"/>
    </source>
</evidence>